<organism evidence="1 2">
    <name type="scientific">Dyadobacter frigoris</name>
    <dbReference type="NCBI Taxonomy" id="2576211"/>
    <lineage>
        <taxon>Bacteria</taxon>
        <taxon>Pseudomonadati</taxon>
        <taxon>Bacteroidota</taxon>
        <taxon>Cytophagia</taxon>
        <taxon>Cytophagales</taxon>
        <taxon>Spirosomataceae</taxon>
        <taxon>Dyadobacter</taxon>
    </lineage>
</organism>
<keyword evidence="2" id="KW-1185">Reference proteome</keyword>
<evidence type="ECO:0000313" key="2">
    <source>
        <dbReference type="Proteomes" id="UP000304900"/>
    </source>
</evidence>
<dbReference type="Proteomes" id="UP000304900">
    <property type="component" value="Unassembled WGS sequence"/>
</dbReference>
<dbReference type="EMBL" id="SZVO01000050">
    <property type="protein sequence ID" value="TKT84173.1"/>
    <property type="molecule type" value="Genomic_DNA"/>
</dbReference>
<evidence type="ECO:0000313" key="1">
    <source>
        <dbReference type="EMBL" id="TKT84173.1"/>
    </source>
</evidence>
<comment type="caution">
    <text evidence="1">The sequence shown here is derived from an EMBL/GenBank/DDBJ whole genome shotgun (WGS) entry which is preliminary data.</text>
</comment>
<sequence length="116" mass="13383">MFSLNSSDRYLLYKGDCDMRRGAYSLSGLVRNELRRNPLNGDVFVFLNRRRTCIKLLRWESGGFVLFSKHLEKGTYTRPAGTRSDAVLSWAELVLMIEGIVVKKSVQKPRYQLFSS</sequence>
<dbReference type="Pfam" id="PF05717">
    <property type="entry name" value="TnpB_IS66"/>
    <property type="match status" value="1"/>
</dbReference>
<gene>
    <name evidence="1" type="primary">tnpB</name>
    <name evidence="1" type="ORF">FDK13_35140</name>
</gene>
<protein>
    <submittedName>
        <fullName evidence="1">IS66 family insertion sequence element accessory protein TnpB</fullName>
    </submittedName>
</protein>
<name>A0A4V6BHA1_9BACT</name>
<feature type="unsure residue" description="D or N" evidence="1">
    <location>
        <position position="85"/>
    </location>
</feature>
<dbReference type="AlphaFoldDB" id="A0A4V6BHA1"/>
<accession>A0A4V6BHA1</accession>
<dbReference type="InterPro" id="IPR008878">
    <property type="entry name" value="Transposase_IS66_Orf2"/>
</dbReference>
<dbReference type="PANTHER" id="PTHR36455:SF1">
    <property type="entry name" value="BLR8292 PROTEIN"/>
    <property type="match status" value="1"/>
</dbReference>
<proteinExistence type="predicted"/>
<reference evidence="1 2" key="1">
    <citation type="submission" date="2019-05" db="EMBL/GenBank/DDBJ databases">
        <title>Dyadobacter AR-3-8 sp. nov., isolated from arctic soil.</title>
        <authorList>
            <person name="Chaudhary D.K."/>
        </authorList>
    </citation>
    <scope>NUCLEOTIDE SEQUENCE [LARGE SCALE GENOMIC DNA]</scope>
    <source>
        <strain evidence="1 2">AR-3-8</strain>
    </source>
</reference>
<dbReference type="PANTHER" id="PTHR36455">
    <property type="match status" value="1"/>
</dbReference>
<dbReference type="NCBIfam" id="NF033819">
    <property type="entry name" value="IS66_TnpB"/>
    <property type="match status" value="1"/>
</dbReference>